<evidence type="ECO:0000313" key="2">
    <source>
        <dbReference type="Proteomes" id="UP000664096"/>
    </source>
</evidence>
<gene>
    <name evidence="1" type="ORF">JF539_05890</name>
</gene>
<dbReference type="EMBL" id="JAEKJZ010000001">
    <property type="protein sequence ID" value="MBN9669862.1"/>
    <property type="molecule type" value="Genomic_DNA"/>
</dbReference>
<reference evidence="1" key="1">
    <citation type="submission" date="2020-12" db="EMBL/GenBank/DDBJ databases">
        <title>Oil enriched cultivation method for isolating marine PHA-producing bacteria.</title>
        <authorList>
            <person name="Zheng W."/>
            <person name="Yu S."/>
            <person name="Huang Y."/>
        </authorList>
    </citation>
    <scope>NUCLEOTIDE SEQUENCE</scope>
    <source>
        <strain evidence="1">SY-2-12</strain>
    </source>
</reference>
<comment type="caution">
    <text evidence="1">The sequence shown here is derived from an EMBL/GenBank/DDBJ whole genome shotgun (WGS) entry which is preliminary data.</text>
</comment>
<sequence length="254" mass="29257">MPFVKHGSTLIFYAHIPKCGGTSIETYLQDRFGAVALLNRSLHGKPENQRWSKVSPQHLDWNSVKQILPEEMIDHAFAVVRHPIGRLVSAFQFQRDVELKIPKDVAFSSWLREVVQAPEDLWLKYDNHFLPQTRFLPPKCTIFYMEHGLQYLVPYLDEILKTSDGPRVIPHENRSAASDSRDKIVLSDQDVEHIAKLYKTDFEKLGYDPNSKTPLTPPPVTEGDISGGLAVYSENELLVRIKRRLRKKALEWLE</sequence>
<dbReference type="AlphaFoldDB" id="A0A939EC36"/>
<dbReference type="GO" id="GO:0008146">
    <property type="term" value="F:sulfotransferase activity"/>
    <property type="evidence" value="ECO:0007669"/>
    <property type="project" value="InterPro"/>
</dbReference>
<dbReference type="GO" id="GO:0016020">
    <property type="term" value="C:membrane"/>
    <property type="evidence" value="ECO:0007669"/>
    <property type="project" value="InterPro"/>
</dbReference>
<evidence type="ECO:0000313" key="1">
    <source>
        <dbReference type="EMBL" id="MBN9669862.1"/>
    </source>
</evidence>
<dbReference type="RefSeq" id="WP_207139395.1">
    <property type="nucleotide sequence ID" value="NZ_JAEKJZ010000001.1"/>
</dbReference>
<dbReference type="Gene3D" id="3.40.50.300">
    <property type="entry name" value="P-loop containing nucleotide triphosphate hydrolases"/>
    <property type="match status" value="1"/>
</dbReference>
<dbReference type="InterPro" id="IPR005331">
    <property type="entry name" value="Sulfotransferase"/>
</dbReference>
<accession>A0A939EC36</accession>
<dbReference type="SUPFAM" id="SSF52540">
    <property type="entry name" value="P-loop containing nucleoside triphosphate hydrolases"/>
    <property type="match status" value="1"/>
</dbReference>
<protein>
    <submittedName>
        <fullName evidence="1">Sulfotransferase family 2 domain-containing protein</fullName>
    </submittedName>
</protein>
<organism evidence="1 2">
    <name type="scientific">Roseibium aggregatum</name>
    <dbReference type="NCBI Taxonomy" id="187304"/>
    <lineage>
        <taxon>Bacteria</taxon>
        <taxon>Pseudomonadati</taxon>
        <taxon>Pseudomonadota</taxon>
        <taxon>Alphaproteobacteria</taxon>
        <taxon>Hyphomicrobiales</taxon>
        <taxon>Stappiaceae</taxon>
        <taxon>Roseibium</taxon>
    </lineage>
</organism>
<dbReference type="Proteomes" id="UP000664096">
    <property type="component" value="Unassembled WGS sequence"/>
</dbReference>
<dbReference type="Pfam" id="PF03567">
    <property type="entry name" value="Sulfotransfer_2"/>
    <property type="match status" value="1"/>
</dbReference>
<name>A0A939EC36_9HYPH</name>
<proteinExistence type="predicted"/>
<dbReference type="InterPro" id="IPR027417">
    <property type="entry name" value="P-loop_NTPase"/>
</dbReference>